<dbReference type="InterPro" id="IPR014777">
    <property type="entry name" value="4pyrrole_Mease_sub1"/>
</dbReference>
<reference evidence="10" key="1">
    <citation type="submission" date="2016-10" db="EMBL/GenBank/DDBJ databases">
        <authorList>
            <person name="Varghese N."/>
            <person name="Submissions S."/>
        </authorList>
    </citation>
    <scope>NUCLEOTIDE SEQUENCE [LARGE SCALE GENOMIC DNA]</scope>
    <source>
        <strain evidence="10">DSM 11593</strain>
    </source>
</reference>
<dbReference type="InterPro" id="IPR035996">
    <property type="entry name" value="4pyrrol_Methylase_sf"/>
</dbReference>
<evidence type="ECO:0000256" key="5">
    <source>
        <dbReference type="ARBA" id="ARBA00022691"/>
    </source>
</evidence>
<evidence type="ECO:0000259" key="7">
    <source>
        <dbReference type="Pfam" id="PF00590"/>
    </source>
</evidence>
<organism evidence="9 10">
    <name type="scientific">Paracoccus alkenifer</name>
    <dbReference type="NCBI Taxonomy" id="65735"/>
    <lineage>
        <taxon>Bacteria</taxon>
        <taxon>Pseudomonadati</taxon>
        <taxon>Pseudomonadota</taxon>
        <taxon>Alphaproteobacteria</taxon>
        <taxon>Rhodobacterales</taxon>
        <taxon>Paracoccaceae</taxon>
        <taxon>Paracoccus</taxon>
    </lineage>
</organism>
<comment type="subcellular location">
    <subcellularLocation>
        <location evidence="6">Cytoplasm</location>
    </subcellularLocation>
</comment>
<evidence type="ECO:0000256" key="3">
    <source>
        <dbReference type="ARBA" id="ARBA00022603"/>
    </source>
</evidence>
<dbReference type="HAMAP" id="MF_01877">
    <property type="entry name" value="16SrRNA_methyltr_I"/>
    <property type="match status" value="1"/>
</dbReference>
<comment type="similarity">
    <text evidence="6">Belongs to the methyltransferase superfamily. RsmI family.</text>
</comment>
<evidence type="ECO:0000259" key="8">
    <source>
        <dbReference type="Pfam" id="PF23016"/>
    </source>
</evidence>
<evidence type="ECO:0000256" key="1">
    <source>
        <dbReference type="ARBA" id="ARBA00022490"/>
    </source>
</evidence>
<comment type="function">
    <text evidence="6">Catalyzes the 2'-O-methylation of the ribose of cytidine 1402 (C1402) in 16S rRNA.</text>
</comment>
<dbReference type="EMBL" id="FNXG01000001">
    <property type="protein sequence ID" value="SEH65602.1"/>
    <property type="molecule type" value="Genomic_DNA"/>
</dbReference>
<comment type="catalytic activity">
    <reaction evidence="6">
        <text>cytidine(1402) in 16S rRNA + S-adenosyl-L-methionine = 2'-O-methylcytidine(1402) in 16S rRNA + S-adenosyl-L-homocysteine + H(+)</text>
        <dbReference type="Rhea" id="RHEA:42924"/>
        <dbReference type="Rhea" id="RHEA-COMP:10285"/>
        <dbReference type="Rhea" id="RHEA-COMP:10286"/>
        <dbReference type="ChEBI" id="CHEBI:15378"/>
        <dbReference type="ChEBI" id="CHEBI:57856"/>
        <dbReference type="ChEBI" id="CHEBI:59789"/>
        <dbReference type="ChEBI" id="CHEBI:74495"/>
        <dbReference type="ChEBI" id="CHEBI:82748"/>
        <dbReference type="EC" id="2.1.1.198"/>
    </reaction>
</comment>
<dbReference type="STRING" id="65735.SAMN04488075_0610"/>
<name>A0A1H6JX69_9RHOB</name>
<dbReference type="OrthoDB" id="9809084at2"/>
<dbReference type="InterPro" id="IPR014776">
    <property type="entry name" value="4pyrrole_Mease_sub2"/>
</dbReference>
<dbReference type="RefSeq" id="WP_090845173.1">
    <property type="nucleotide sequence ID" value="NZ_FNXG01000001.1"/>
</dbReference>
<dbReference type="InterPro" id="IPR008189">
    <property type="entry name" value="rRNA_ssu_MeTfrase_I"/>
</dbReference>
<protein>
    <recommendedName>
        <fullName evidence="6">Ribosomal RNA small subunit methyltransferase I</fullName>
        <ecNumber evidence="6">2.1.1.198</ecNumber>
    </recommendedName>
    <alternativeName>
        <fullName evidence="6">16S rRNA 2'-O-ribose C1402 methyltransferase</fullName>
    </alternativeName>
    <alternativeName>
        <fullName evidence="6">rRNA (cytidine-2'-O-)-methyltransferase RsmI</fullName>
    </alternativeName>
</protein>
<dbReference type="AlphaFoldDB" id="A0A1H6JX69"/>
<gene>
    <name evidence="6" type="primary">rsmI</name>
    <name evidence="9" type="ORF">SAMN04488075_0610</name>
</gene>
<proteinExistence type="inferred from homology"/>
<feature type="domain" description="Tetrapyrrole methylase" evidence="7">
    <location>
        <begin position="37"/>
        <end position="236"/>
    </location>
</feature>
<feature type="domain" description="RsmI HTH" evidence="8">
    <location>
        <begin position="264"/>
        <end position="307"/>
    </location>
</feature>
<dbReference type="GO" id="GO:0070677">
    <property type="term" value="F:rRNA (cytosine-2'-O-)-methyltransferase activity"/>
    <property type="evidence" value="ECO:0007669"/>
    <property type="project" value="UniProtKB-UniRule"/>
</dbReference>
<dbReference type="Proteomes" id="UP000199125">
    <property type="component" value="Unassembled WGS sequence"/>
</dbReference>
<evidence type="ECO:0000313" key="9">
    <source>
        <dbReference type="EMBL" id="SEH65602.1"/>
    </source>
</evidence>
<dbReference type="EC" id="2.1.1.198" evidence="6"/>
<dbReference type="SUPFAM" id="SSF53790">
    <property type="entry name" value="Tetrapyrrole methylase"/>
    <property type="match status" value="1"/>
</dbReference>
<evidence type="ECO:0000256" key="6">
    <source>
        <dbReference type="HAMAP-Rule" id="MF_01877"/>
    </source>
</evidence>
<keyword evidence="10" id="KW-1185">Reference proteome</keyword>
<keyword evidence="4 6" id="KW-0808">Transferase</keyword>
<dbReference type="Gene3D" id="3.30.950.10">
    <property type="entry name" value="Methyltransferase, Cobalt-precorrin-4 Transmethylase, Domain 2"/>
    <property type="match status" value="1"/>
</dbReference>
<dbReference type="NCBIfam" id="TIGR00096">
    <property type="entry name" value="16S rRNA (cytidine(1402)-2'-O)-methyltransferase"/>
    <property type="match status" value="1"/>
</dbReference>
<dbReference type="Pfam" id="PF23016">
    <property type="entry name" value="RsmI_C"/>
    <property type="match status" value="1"/>
</dbReference>
<evidence type="ECO:0000313" key="10">
    <source>
        <dbReference type="Proteomes" id="UP000199125"/>
    </source>
</evidence>
<keyword evidence="2 6" id="KW-0698">rRNA processing</keyword>
<dbReference type="GO" id="GO:0005737">
    <property type="term" value="C:cytoplasm"/>
    <property type="evidence" value="ECO:0007669"/>
    <property type="project" value="UniProtKB-SubCell"/>
</dbReference>
<evidence type="ECO:0000256" key="2">
    <source>
        <dbReference type="ARBA" id="ARBA00022552"/>
    </source>
</evidence>
<dbReference type="Gene3D" id="3.40.1010.10">
    <property type="entry name" value="Cobalt-precorrin-4 Transmethylase, Domain 1"/>
    <property type="match status" value="1"/>
</dbReference>
<dbReference type="PANTHER" id="PTHR46111:SF1">
    <property type="entry name" value="RIBOSOMAL RNA SMALL SUBUNIT METHYLTRANSFERASE I"/>
    <property type="match status" value="1"/>
</dbReference>
<keyword evidence="5 6" id="KW-0949">S-adenosyl-L-methionine</keyword>
<dbReference type="PIRSF" id="PIRSF005917">
    <property type="entry name" value="MTase_YraL"/>
    <property type="match status" value="1"/>
</dbReference>
<accession>A0A1H6JX69</accession>
<dbReference type="InterPro" id="IPR000878">
    <property type="entry name" value="4pyrrol_Mease"/>
</dbReference>
<dbReference type="Pfam" id="PF00590">
    <property type="entry name" value="TP_methylase"/>
    <property type="match status" value="1"/>
</dbReference>
<dbReference type="InterPro" id="IPR053910">
    <property type="entry name" value="RsmI_HTH"/>
</dbReference>
<evidence type="ECO:0000256" key="4">
    <source>
        <dbReference type="ARBA" id="ARBA00022679"/>
    </source>
</evidence>
<keyword evidence="1 6" id="KW-0963">Cytoplasm</keyword>
<sequence>MQDQPHPPGRAGGLHETAEGAGPIPALVLADRLDAGLYLVSTPIGRARDITLRALDVLNAAELLAAEDTRTLRHLMAIHGIPLRGRQILSYHDHNADRARPAILAAITAGRSVAYCSDAGTPLVADPGFRLARDVAEAGGKVHAVPGASALLAALTVAGQPTDRFMFAGFAPSQRGARRRWLKELTGIDATVAIFESPRRVKELLKDLCETDGERDISVCRELTKKFEEVMRGPARGLVDLIPAEGLRGEVVVVMGPPAAVVTGDAAVLDALRARLDRMTMRDAVAEVAAETGRPRKEVYRMALTMQEDGNADGHAMA</sequence>
<dbReference type="PANTHER" id="PTHR46111">
    <property type="entry name" value="RIBOSOMAL RNA SMALL SUBUNIT METHYLTRANSFERASE I"/>
    <property type="match status" value="1"/>
</dbReference>
<keyword evidence="3 6" id="KW-0489">Methyltransferase</keyword>
<dbReference type="CDD" id="cd11648">
    <property type="entry name" value="RsmI"/>
    <property type="match status" value="1"/>
</dbReference>